<dbReference type="InterPro" id="IPR000787">
    <property type="entry name" value="Peptidase_M29"/>
</dbReference>
<dbReference type="GO" id="GO:0046872">
    <property type="term" value="F:metal ion binding"/>
    <property type="evidence" value="ECO:0007669"/>
    <property type="project" value="UniProtKB-KW"/>
</dbReference>
<comment type="similarity">
    <text evidence="4">Belongs to the peptidase M29 family.</text>
</comment>
<comment type="cofactor">
    <cofactor evidence="1">
        <name>Co(2+)</name>
        <dbReference type="ChEBI" id="CHEBI:48828"/>
    </cofactor>
</comment>
<accession>A0A2U1K0Z5</accession>
<name>A0A2U1K0Z5_9BACI</name>
<evidence type="ECO:0000256" key="9">
    <source>
        <dbReference type="ARBA" id="ARBA00023049"/>
    </source>
</evidence>
<dbReference type="RefSeq" id="WP_116554942.1">
    <property type="nucleotide sequence ID" value="NZ_QCZG01000021.1"/>
</dbReference>
<evidence type="ECO:0000256" key="1">
    <source>
        <dbReference type="ARBA" id="ARBA00001941"/>
    </source>
</evidence>
<dbReference type="PRINTS" id="PR00919">
    <property type="entry name" value="THERMOPTASE"/>
</dbReference>
<keyword evidence="6" id="KW-0645">Protease</keyword>
<dbReference type="InterPro" id="IPR035097">
    <property type="entry name" value="M29_N-terminal"/>
</dbReference>
<dbReference type="EMBL" id="QCZG01000021">
    <property type="protein sequence ID" value="PWA10678.1"/>
    <property type="molecule type" value="Genomic_DNA"/>
</dbReference>
<dbReference type="GO" id="GO:0006508">
    <property type="term" value="P:proteolysis"/>
    <property type="evidence" value="ECO:0007669"/>
    <property type="project" value="UniProtKB-KW"/>
</dbReference>
<dbReference type="GO" id="GO:0008237">
    <property type="term" value="F:metallopeptidase activity"/>
    <property type="evidence" value="ECO:0007669"/>
    <property type="project" value="UniProtKB-KW"/>
</dbReference>
<evidence type="ECO:0000256" key="2">
    <source>
        <dbReference type="ARBA" id="ARBA00001946"/>
    </source>
</evidence>
<protein>
    <submittedName>
        <fullName evidence="10">Aminopeptidase</fullName>
    </submittedName>
</protein>
<evidence type="ECO:0000313" key="10">
    <source>
        <dbReference type="EMBL" id="PWA10678.1"/>
    </source>
</evidence>
<keyword evidence="7" id="KW-0479">Metal-binding</keyword>
<dbReference type="Proteomes" id="UP000245998">
    <property type="component" value="Unassembled WGS sequence"/>
</dbReference>
<evidence type="ECO:0000256" key="3">
    <source>
        <dbReference type="ARBA" id="ARBA00001947"/>
    </source>
</evidence>
<dbReference type="Pfam" id="PF02073">
    <property type="entry name" value="Peptidase_M29"/>
    <property type="match status" value="1"/>
</dbReference>
<evidence type="ECO:0000256" key="4">
    <source>
        <dbReference type="ARBA" id="ARBA00008236"/>
    </source>
</evidence>
<evidence type="ECO:0000256" key="5">
    <source>
        <dbReference type="ARBA" id="ARBA00022438"/>
    </source>
</evidence>
<comment type="cofactor">
    <cofactor evidence="3">
        <name>Zn(2+)</name>
        <dbReference type="ChEBI" id="CHEBI:29105"/>
    </cofactor>
</comment>
<dbReference type="PANTHER" id="PTHR34448">
    <property type="entry name" value="AMINOPEPTIDASE"/>
    <property type="match status" value="1"/>
</dbReference>
<evidence type="ECO:0000256" key="7">
    <source>
        <dbReference type="ARBA" id="ARBA00022723"/>
    </source>
</evidence>
<keyword evidence="9" id="KW-0482">Metalloprotease</keyword>
<dbReference type="SUPFAM" id="SSF144052">
    <property type="entry name" value="Thermophilic metalloprotease-like"/>
    <property type="match status" value="1"/>
</dbReference>
<sequence length="411" mass="45525">MSIDGSQLEKYAELAVKTGVNIQKGQLLVINAPIIAKDLVLKVTKAAFAAGAGNVHVEWNDDDFSKVKYDHAPDEAFKEYPLWKAKGYEEMVENGAAIMSILAPNPELLKDVDPERVATAQRTAGEAMEKFRQYIQSDKVSWTIVAYPTKEWAEKVFPNVGEAEQVEKLWEAIMKATRVDTEDPVEAWRDHQANLQQKVEFLNGKKYKKLHYKAPGTALTIELPEKHIWVGGGGKSEKGIPFVPNMPTEEVFTTPKKDGVNGTVTSTKPLNYGGTIIDGFSFTFENGKIVDFSAKKGYETLKRLIETDEGSRYLGEVALVPHDSPISKTNLIFYNTLFDENASSHVAIGSAYAFCLEGGKTMSKKELSEHGANSSIVHVDFMIGSDQLDIDGEKADGTREPIFRQGNWAVQ</sequence>
<comment type="cofactor">
    <cofactor evidence="2">
        <name>Mg(2+)</name>
        <dbReference type="ChEBI" id="CHEBI:18420"/>
    </cofactor>
</comment>
<keyword evidence="5 10" id="KW-0031">Aminopeptidase</keyword>
<proteinExistence type="inferred from homology"/>
<comment type="caution">
    <text evidence="10">The sequence shown here is derived from an EMBL/GenBank/DDBJ whole genome shotgun (WGS) entry which is preliminary data.</text>
</comment>
<dbReference type="InterPro" id="IPR052170">
    <property type="entry name" value="M29_Exopeptidase"/>
</dbReference>
<keyword evidence="11" id="KW-1185">Reference proteome</keyword>
<evidence type="ECO:0000313" key="11">
    <source>
        <dbReference type="Proteomes" id="UP000245998"/>
    </source>
</evidence>
<reference evidence="10 11" key="1">
    <citation type="submission" date="2018-04" db="EMBL/GenBank/DDBJ databases">
        <title>Camelliibacillus theae gen. nov., sp. nov., isolated from Pu'er tea.</title>
        <authorList>
            <person name="Niu L."/>
        </authorList>
    </citation>
    <scope>NUCLEOTIDE SEQUENCE [LARGE SCALE GENOMIC DNA]</scope>
    <source>
        <strain evidence="10 11">T8</strain>
    </source>
</reference>
<organism evidence="10 11">
    <name type="scientific">Pueribacillus theae</name>
    <dbReference type="NCBI Taxonomy" id="2171751"/>
    <lineage>
        <taxon>Bacteria</taxon>
        <taxon>Bacillati</taxon>
        <taxon>Bacillota</taxon>
        <taxon>Bacilli</taxon>
        <taxon>Bacillales</taxon>
        <taxon>Bacillaceae</taxon>
        <taxon>Pueribacillus</taxon>
    </lineage>
</organism>
<dbReference type="GO" id="GO:0004177">
    <property type="term" value="F:aminopeptidase activity"/>
    <property type="evidence" value="ECO:0007669"/>
    <property type="project" value="UniProtKB-KW"/>
</dbReference>
<keyword evidence="8" id="KW-0378">Hydrolase</keyword>
<evidence type="ECO:0000256" key="6">
    <source>
        <dbReference type="ARBA" id="ARBA00022670"/>
    </source>
</evidence>
<gene>
    <name evidence="10" type="ORF">DCC39_10955</name>
</gene>
<dbReference type="Gene3D" id="3.40.1830.10">
    <property type="entry name" value="Thermophilic metalloprotease (M29)"/>
    <property type="match status" value="1"/>
</dbReference>
<dbReference type="PANTHER" id="PTHR34448:SF3">
    <property type="entry name" value="AMINOPEPTIDASE AMPS"/>
    <property type="match status" value="1"/>
</dbReference>
<evidence type="ECO:0000256" key="8">
    <source>
        <dbReference type="ARBA" id="ARBA00022801"/>
    </source>
</evidence>
<dbReference type="AlphaFoldDB" id="A0A2U1K0Z5"/>
<dbReference type="OrthoDB" id="9803993at2"/>